<reference evidence="2" key="1">
    <citation type="submission" date="2021-03" db="EMBL/GenBank/DDBJ databases">
        <title>Draft genome sequence of rust myrtle Austropuccinia psidii MF-1, a brazilian biotype.</title>
        <authorList>
            <person name="Quecine M.C."/>
            <person name="Pachon D.M.R."/>
            <person name="Bonatelli M.L."/>
            <person name="Correr F.H."/>
            <person name="Franceschini L.M."/>
            <person name="Leite T.F."/>
            <person name="Margarido G.R.A."/>
            <person name="Almeida C.A."/>
            <person name="Ferrarezi J.A."/>
            <person name="Labate C.A."/>
        </authorList>
    </citation>
    <scope>NUCLEOTIDE SEQUENCE</scope>
    <source>
        <strain evidence="2">MF-1</strain>
    </source>
</reference>
<keyword evidence="3" id="KW-1185">Reference proteome</keyword>
<evidence type="ECO:0000259" key="1">
    <source>
        <dbReference type="Pfam" id="PF00078"/>
    </source>
</evidence>
<dbReference type="CDD" id="cd01647">
    <property type="entry name" value="RT_LTR"/>
    <property type="match status" value="1"/>
</dbReference>
<dbReference type="Gene3D" id="3.10.10.10">
    <property type="entry name" value="HIV Type 1 Reverse Transcriptase, subunit A, domain 1"/>
    <property type="match status" value="1"/>
</dbReference>
<evidence type="ECO:0000313" key="3">
    <source>
        <dbReference type="Proteomes" id="UP000765509"/>
    </source>
</evidence>
<sequence>MNQLLTVFNGSSVFSKIDLHGAYNLLRIKQGDEHLTCFRTKYGIYEYLVMTFGLTNVPASFQNLVNDIFHDLCDIYVVVYLDGIMVFSKSEEEHVTHASTVLSRLRANKLFAKASKCLLHVCSVEYLGFVVSSEGLKMDQEKVRKFSIGHIQETSRLFNDSLALPTFNAVSSRITQRKLIDSQASSRKIPVFPSMRKLLDSFINSKRNSQLLQSFLTLILFYPPL</sequence>
<feature type="domain" description="Reverse transcriptase" evidence="1">
    <location>
        <begin position="10"/>
        <end position="130"/>
    </location>
</feature>
<dbReference type="InterPro" id="IPR000477">
    <property type="entry name" value="RT_dom"/>
</dbReference>
<dbReference type="InterPro" id="IPR053134">
    <property type="entry name" value="RNA-dir_DNA_polymerase"/>
</dbReference>
<proteinExistence type="predicted"/>
<dbReference type="OrthoDB" id="1701144at2759"/>
<dbReference type="InterPro" id="IPR043128">
    <property type="entry name" value="Rev_trsase/Diguanyl_cyclase"/>
</dbReference>
<dbReference type="Pfam" id="PF00078">
    <property type="entry name" value="RVT_1"/>
    <property type="match status" value="1"/>
</dbReference>
<accession>A0A9Q3KAF7</accession>
<dbReference type="AlphaFoldDB" id="A0A9Q3KAF7"/>
<evidence type="ECO:0000313" key="2">
    <source>
        <dbReference type="EMBL" id="MBW0577873.1"/>
    </source>
</evidence>
<dbReference type="PANTHER" id="PTHR24559:SF440">
    <property type="entry name" value="RIBONUCLEASE H"/>
    <property type="match status" value="1"/>
</dbReference>
<dbReference type="Proteomes" id="UP000765509">
    <property type="component" value="Unassembled WGS sequence"/>
</dbReference>
<dbReference type="SUPFAM" id="SSF56672">
    <property type="entry name" value="DNA/RNA polymerases"/>
    <property type="match status" value="1"/>
</dbReference>
<dbReference type="InterPro" id="IPR043502">
    <property type="entry name" value="DNA/RNA_pol_sf"/>
</dbReference>
<dbReference type="PANTHER" id="PTHR24559">
    <property type="entry name" value="TRANSPOSON TY3-I GAG-POL POLYPROTEIN"/>
    <property type="match status" value="1"/>
</dbReference>
<protein>
    <recommendedName>
        <fullName evidence="1">Reverse transcriptase domain-containing protein</fullName>
    </recommendedName>
</protein>
<name>A0A9Q3KAF7_9BASI</name>
<dbReference type="Gene3D" id="3.30.70.270">
    <property type="match status" value="1"/>
</dbReference>
<organism evidence="2 3">
    <name type="scientific">Austropuccinia psidii MF-1</name>
    <dbReference type="NCBI Taxonomy" id="1389203"/>
    <lineage>
        <taxon>Eukaryota</taxon>
        <taxon>Fungi</taxon>
        <taxon>Dikarya</taxon>
        <taxon>Basidiomycota</taxon>
        <taxon>Pucciniomycotina</taxon>
        <taxon>Pucciniomycetes</taxon>
        <taxon>Pucciniales</taxon>
        <taxon>Sphaerophragmiaceae</taxon>
        <taxon>Austropuccinia</taxon>
    </lineage>
</organism>
<comment type="caution">
    <text evidence="2">The sequence shown here is derived from an EMBL/GenBank/DDBJ whole genome shotgun (WGS) entry which is preliminary data.</text>
</comment>
<dbReference type="EMBL" id="AVOT02101564">
    <property type="protein sequence ID" value="MBW0577873.1"/>
    <property type="molecule type" value="Genomic_DNA"/>
</dbReference>
<gene>
    <name evidence="2" type="ORF">O181_117588</name>
</gene>